<comment type="caution">
    <text evidence="1">The sequence shown here is derived from an EMBL/GenBank/DDBJ whole genome shotgun (WGS) entry which is preliminary data.</text>
</comment>
<proteinExistence type="predicted"/>
<name>A0A0A0C0W4_9CELL</name>
<dbReference type="EMBL" id="AXCZ01000024">
    <property type="protein sequence ID" value="KGM13805.1"/>
    <property type="molecule type" value="Genomic_DNA"/>
</dbReference>
<accession>A0A0A0C0W4</accession>
<sequence length="99" mass="10558">MYVLSDTYVALVSFIAGFDAATEGELLDGFDAWVATASPAAGASSFAWPVVVASRTWEAILDGRNTIDAMPRTLQQEAKADLMRLLDEFLADRATNAAG</sequence>
<keyword evidence="2" id="KW-1185">Reference proteome</keyword>
<gene>
    <name evidence="1" type="ORF">N869_09585</name>
</gene>
<evidence type="ECO:0000313" key="2">
    <source>
        <dbReference type="Proteomes" id="UP000054314"/>
    </source>
</evidence>
<dbReference type="Proteomes" id="UP000054314">
    <property type="component" value="Unassembled WGS sequence"/>
</dbReference>
<protein>
    <submittedName>
        <fullName evidence="1">Uncharacterized protein</fullName>
    </submittedName>
</protein>
<organism evidence="1 2">
    <name type="scientific">Cellulomonas bogoriensis 69B4 = DSM 16987</name>
    <dbReference type="NCBI Taxonomy" id="1386082"/>
    <lineage>
        <taxon>Bacteria</taxon>
        <taxon>Bacillati</taxon>
        <taxon>Actinomycetota</taxon>
        <taxon>Actinomycetes</taxon>
        <taxon>Micrococcales</taxon>
        <taxon>Cellulomonadaceae</taxon>
        <taxon>Cellulomonas</taxon>
    </lineage>
</organism>
<reference evidence="1 2" key="1">
    <citation type="submission" date="2013-08" db="EMBL/GenBank/DDBJ databases">
        <title>Genome sequencing of Cellulomonas bogoriensis 69B4.</title>
        <authorList>
            <person name="Chen F."/>
            <person name="Li Y."/>
            <person name="Wang G."/>
        </authorList>
    </citation>
    <scope>NUCLEOTIDE SEQUENCE [LARGE SCALE GENOMIC DNA]</scope>
    <source>
        <strain evidence="1 2">69B4</strain>
    </source>
</reference>
<evidence type="ECO:0000313" key="1">
    <source>
        <dbReference type="EMBL" id="KGM13805.1"/>
    </source>
</evidence>
<dbReference type="AlphaFoldDB" id="A0A0A0C0W4"/>